<evidence type="ECO:0000256" key="3">
    <source>
        <dbReference type="ARBA" id="ARBA00022884"/>
    </source>
</evidence>
<dbReference type="InterPro" id="IPR035926">
    <property type="entry name" value="NusB-like_sf"/>
</dbReference>
<dbReference type="AlphaFoldDB" id="A0A0P6XVF1"/>
<accession>A0A0P6XVF1</accession>
<dbReference type="Gene3D" id="1.10.940.10">
    <property type="entry name" value="NusB-like"/>
    <property type="match status" value="1"/>
</dbReference>
<dbReference type="PANTHER" id="PTHR11078">
    <property type="entry name" value="N UTILIZATION SUBSTANCE PROTEIN B-RELATED"/>
    <property type="match status" value="1"/>
</dbReference>
<dbReference type="InterPro" id="IPR011605">
    <property type="entry name" value="NusB_fam"/>
</dbReference>
<keyword evidence="9" id="KW-1185">Reference proteome</keyword>
<protein>
    <recommendedName>
        <fullName evidence="6">Transcription antitermination protein NusB</fullName>
    </recommendedName>
    <alternativeName>
        <fullName evidence="6">Antitermination factor NusB</fullName>
    </alternativeName>
</protein>
<dbReference type="InterPro" id="IPR006027">
    <property type="entry name" value="NusB_RsmB_TIM44"/>
</dbReference>
<dbReference type="EMBL" id="LGKO01000004">
    <property type="protein sequence ID" value="KPL83103.1"/>
    <property type="molecule type" value="Genomic_DNA"/>
</dbReference>
<dbReference type="NCBIfam" id="TIGR01951">
    <property type="entry name" value="nusB"/>
    <property type="match status" value="1"/>
</dbReference>
<dbReference type="Pfam" id="PF01029">
    <property type="entry name" value="NusB"/>
    <property type="match status" value="1"/>
</dbReference>
<dbReference type="PATRIC" id="fig|869279.4.peg.2216"/>
<evidence type="ECO:0000259" key="7">
    <source>
        <dbReference type="Pfam" id="PF01029"/>
    </source>
</evidence>
<dbReference type="STRING" id="869279.SE15_07420"/>
<keyword evidence="4 6" id="KW-0805">Transcription regulation</keyword>
<keyword evidence="3 6" id="KW-0694">RNA-binding</keyword>
<gene>
    <name evidence="6" type="primary">nusB</name>
    <name evidence="8" type="ORF">SE15_07420</name>
</gene>
<dbReference type="Proteomes" id="UP000050544">
    <property type="component" value="Unassembled WGS sequence"/>
</dbReference>
<dbReference type="HAMAP" id="MF_00073">
    <property type="entry name" value="NusB"/>
    <property type="match status" value="1"/>
</dbReference>
<organism evidence="8 9">
    <name type="scientific">Thermanaerothrix daxensis</name>
    <dbReference type="NCBI Taxonomy" id="869279"/>
    <lineage>
        <taxon>Bacteria</taxon>
        <taxon>Bacillati</taxon>
        <taxon>Chloroflexota</taxon>
        <taxon>Anaerolineae</taxon>
        <taxon>Anaerolineales</taxon>
        <taxon>Anaerolineaceae</taxon>
        <taxon>Thermanaerothrix</taxon>
    </lineage>
</organism>
<dbReference type="GO" id="GO:0003723">
    <property type="term" value="F:RNA binding"/>
    <property type="evidence" value="ECO:0007669"/>
    <property type="project" value="UniProtKB-UniRule"/>
</dbReference>
<evidence type="ECO:0000313" key="8">
    <source>
        <dbReference type="EMBL" id="KPL83103.1"/>
    </source>
</evidence>
<sequence>MKQRTKARSVALQVLYECDLTQHTPGQALEQRLAEEHLEPELAEFSRQIVFGVYPIVDKLDRYIAQHAPEWPLDQISVIDRNILRIALWEFAVAGCTPVKVAINEAIELAKTFGSDSTPRFVNGVLGSLANRLDEIRQQFQREKAQEEGLSPRTT</sequence>
<evidence type="ECO:0000256" key="5">
    <source>
        <dbReference type="ARBA" id="ARBA00023163"/>
    </source>
</evidence>
<name>A0A0P6XVF1_9CHLR</name>
<keyword evidence="5 6" id="KW-0804">Transcription</keyword>
<comment type="function">
    <text evidence="6">Involved in transcription antitermination. Required for transcription of ribosomal RNA (rRNA) genes. Binds specifically to the boxA antiterminator sequence of the ribosomal RNA (rrn) operons.</text>
</comment>
<dbReference type="SUPFAM" id="SSF48013">
    <property type="entry name" value="NusB-like"/>
    <property type="match status" value="1"/>
</dbReference>
<comment type="caution">
    <text evidence="8">The sequence shown here is derived from an EMBL/GenBank/DDBJ whole genome shotgun (WGS) entry which is preliminary data.</text>
</comment>
<dbReference type="OrthoDB" id="9811381at2"/>
<evidence type="ECO:0000256" key="1">
    <source>
        <dbReference type="ARBA" id="ARBA00005952"/>
    </source>
</evidence>
<evidence type="ECO:0000256" key="6">
    <source>
        <dbReference type="HAMAP-Rule" id="MF_00073"/>
    </source>
</evidence>
<proteinExistence type="inferred from homology"/>
<dbReference type="GO" id="GO:0031564">
    <property type="term" value="P:transcription antitermination"/>
    <property type="evidence" value="ECO:0007669"/>
    <property type="project" value="UniProtKB-KW"/>
</dbReference>
<evidence type="ECO:0000313" key="9">
    <source>
        <dbReference type="Proteomes" id="UP000050544"/>
    </source>
</evidence>
<comment type="similarity">
    <text evidence="1 6">Belongs to the NusB family.</text>
</comment>
<dbReference type="GO" id="GO:0005829">
    <property type="term" value="C:cytosol"/>
    <property type="evidence" value="ECO:0007669"/>
    <property type="project" value="TreeGrafter"/>
</dbReference>
<reference evidence="8 9" key="1">
    <citation type="submission" date="2015-07" db="EMBL/GenBank/DDBJ databases">
        <title>Whole genome sequence of Thermanaerothrix daxensis DSM 23592.</title>
        <authorList>
            <person name="Hemp J."/>
            <person name="Ward L.M."/>
            <person name="Pace L.A."/>
            <person name="Fischer W.W."/>
        </authorList>
    </citation>
    <scope>NUCLEOTIDE SEQUENCE [LARGE SCALE GENOMIC DNA]</scope>
    <source>
        <strain evidence="8 9">GNS-1</strain>
    </source>
</reference>
<dbReference type="PANTHER" id="PTHR11078:SF3">
    <property type="entry name" value="ANTITERMINATION NUSB DOMAIN-CONTAINING PROTEIN"/>
    <property type="match status" value="1"/>
</dbReference>
<evidence type="ECO:0000256" key="4">
    <source>
        <dbReference type="ARBA" id="ARBA00023015"/>
    </source>
</evidence>
<dbReference type="GO" id="GO:0006353">
    <property type="term" value="P:DNA-templated transcription termination"/>
    <property type="evidence" value="ECO:0007669"/>
    <property type="project" value="UniProtKB-UniRule"/>
</dbReference>
<feature type="domain" description="NusB/RsmB/TIM44" evidence="7">
    <location>
        <begin position="6"/>
        <end position="130"/>
    </location>
</feature>
<dbReference type="RefSeq" id="WP_054521484.1">
    <property type="nucleotide sequence ID" value="NZ_LGKO01000004.1"/>
</dbReference>
<keyword evidence="2 6" id="KW-0889">Transcription antitermination</keyword>
<evidence type="ECO:0000256" key="2">
    <source>
        <dbReference type="ARBA" id="ARBA00022814"/>
    </source>
</evidence>